<reference evidence="1 2" key="1">
    <citation type="submission" date="2024-02" db="EMBL/GenBank/DDBJ databases">
        <authorList>
            <person name="Chen Y."/>
            <person name="Shah S."/>
            <person name="Dougan E. K."/>
            <person name="Thang M."/>
            <person name="Chan C."/>
        </authorList>
    </citation>
    <scope>NUCLEOTIDE SEQUENCE [LARGE SCALE GENOMIC DNA]</scope>
</reference>
<sequence>MNKVALDIVEEFLELGREVSVTKLMAMFAIIKRRFPARLLPASLRDLLPLDKGHVQNGPRMFWQWLNRQVWRRMLPRHVPFASIYAYSFQLFSQRFLGADPDALSAFWEQNKNSAWFQQHPILSQQGTDLSRCVPLSIHADDSKSHRRRSFCVCTLSSVLVGECSPFDARLLLYMAI</sequence>
<dbReference type="Proteomes" id="UP001642484">
    <property type="component" value="Unassembled WGS sequence"/>
</dbReference>
<name>A0ABP0MMS4_9DINO</name>
<keyword evidence="2" id="KW-1185">Reference proteome</keyword>
<comment type="caution">
    <text evidence="1">The sequence shown here is derived from an EMBL/GenBank/DDBJ whole genome shotgun (WGS) entry which is preliminary data.</text>
</comment>
<proteinExistence type="predicted"/>
<evidence type="ECO:0000313" key="2">
    <source>
        <dbReference type="Proteomes" id="UP001642484"/>
    </source>
</evidence>
<dbReference type="EMBL" id="CAXAMN010018435">
    <property type="protein sequence ID" value="CAK9052413.1"/>
    <property type="molecule type" value="Genomic_DNA"/>
</dbReference>
<organism evidence="1 2">
    <name type="scientific">Durusdinium trenchii</name>
    <dbReference type="NCBI Taxonomy" id="1381693"/>
    <lineage>
        <taxon>Eukaryota</taxon>
        <taxon>Sar</taxon>
        <taxon>Alveolata</taxon>
        <taxon>Dinophyceae</taxon>
        <taxon>Suessiales</taxon>
        <taxon>Symbiodiniaceae</taxon>
        <taxon>Durusdinium</taxon>
    </lineage>
</organism>
<protein>
    <submittedName>
        <fullName evidence="1">Uncharacterized protein</fullName>
    </submittedName>
</protein>
<evidence type="ECO:0000313" key="1">
    <source>
        <dbReference type="EMBL" id="CAK9052413.1"/>
    </source>
</evidence>
<gene>
    <name evidence="1" type="ORF">CCMP2556_LOCUS26442</name>
</gene>
<accession>A0ABP0MMS4</accession>